<evidence type="ECO:0000313" key="4">
    <source>
        <dbReference type="Proteomes" id="UP000557193"/>
    </source>
</evidence>
<keyword evidence="1" id="KW-0175">Coiled coil</keyword>
<evidence type="ECO:0000256" key="1">
    <source>
        <dbReference type="SAM" id="Coils"/>
    </source>
</evidence>
<gene>
    <name evidence="3" type="ORF">HNP49_002210</name>
</gene>
<comment type="caution">
    <text evidence="3">The sequence shown here is derived from an EMBL/GenBank/DDBJ whole genome shotgun (WGS) entry which is preliminary data.</text>
</comment>
<dbReference type="InterPro" id="IPR041578">
    <property type="entry name" value="PIN_8"/>
</dbReference>
<dbReference type="Pfam" id="PF18476">
    <property type="entry name" value="PIN_8"/>
    <property type="match status" value="1"/>
</dbReference>
<evidence type="ECO:0000313" key="3">
    <source>
        <dbReference type="EMBL" id="MBB6342042.1"/>
    </source>
</evidence>
<name>A0A7X0BSG2_9PSED</name>
<dbReference type="EMBL" id="JACHLL010000003">
    <property type="protein sequence ID" value="MBB6342042.1"/>
    <property type="molecule type" value="Genomic_DNA"/>
</dbReference>
<reference evidence="3 4" key="1">
    <citation type="submission" date="2020-08" db="EMBL/GenBank/DDBJ databases">
        <title>Functional genomics of gut bacteria from endangered species of beetles.</title>
        <authorList>
            <person name="Carlos-Shanley C."/>
        </authorList>
    </citation>
    <scope>NUCLEOTIDE SEQUENCE [LARGE SCALE GENOMIC DNA]</scope>
    <source>
        <strain evidence="3 4">S00202</strain>
    </source>
</reference>
<dbReference type="RefSeq" id="WP_184683244.1">
    <property type="nucleotide sequence ID" value="NZ_JACHLL010000003.1"/>
</dbReference>
<protein>
    <recommendedName>
        <fullName evidence="2">PIN like domain-containing protein</fullName>
    </recommendedName>
</protein>
<accession>A0A7X0BSG2</accession>
<dbReference type="Proteomes" id="UP000557193">
    <property type="component" value="Unassembled WGS sequence"/>
</dbReference>
<feature type="domain" description="PIN like" evidence="2">
    <location>
        <begin position="25"/>
        <end position="263"/>
    </location>
</feature>
<organism evidence="3 4">
    <name type="scientific">Pseudomonas fluvialis</name>
    <dbReference type="NCBI Taxonomy" id="1793966"/>
    <lineage>
        <taxon>Bacteria</taxon>
        <taxon>Pseudomonadati</taxon>
        <taxon>Pseudomonadota</taxon>
        <taxon>Gammaproteobacteria</taxon>
        <taxon>Pseudomonadales</taxon>
        <taxon>Pseudomonadaceae</taxon>
        <taxon>Pseudomonas</taxon>
    </lineage>
</organism>
<evidence type="ECO:0000259" key="2">
    <source>
        <dbReference type="Pfam" id="PF18476"/>
    </source>
</evidence>
<feature type="coiled-coil region" evidence="1">
    <location>
        <begin position="118"/>
        <end position="145"/>
    </location>
</feature>
<proteinExistence type="predicted"/>
<sequence>MQDEFKGFYSLENEDFKHLWKNAFFVFDTNVLLNFYRYQESTTKQLIKVIEQLKERVWIPYHVALEYQRNRLKVIANQNAKFSEVRKVIEKGTSTLKGELDNLNLKKRHSTIEPESFINDLNSAKEKFLEELDRLEENHFSVINEDQIRIQLDSLLKGRIGPKPEDQNAIKHLEREAEERFKNKVPPGYMDDNKENSEEPIFSYGNLTYQRKYSDYIVWSQIINFANSNSPSDLIFVTDDNKEDWWLKVKQNGEKTISPRPELIGEILEKTRIQRFHMYNSENFLKFANEALSVEISKEAIQEVRDVTRVRDRERARIYTLRNMGRSAVKVVYEWLSGRYGEDCLSFTHHAPVDIIAKVNGKTIAFNVKALRQPHHPTDRLYQSIYESHYFTTKYNFDELVLVLVAPNTEHIDQIKRIINRKSTDLPPTSIILGISDFNEDTGIYSGFIQHDEFRIEPH</sequence>
<dbReference type="AlphaFoldDB" id="A0A7X0BSG2"/>
<keyword evidence="4" id="KW-1185">Reference proteome</keyword>